<sequence length="543" mass="63290">MSYLRNKFPLIIIFIFCILFTLPFYKTGYFTTHDGEWSVIRLSEMVREVKDLQFPPRWSDYLNHGYGYPLFTFTYPLPYYAGTFLKLINIGLVESVKILFVLSVFISAFFMYKLGSILRDKTSGLFAALYYLSANYRLVNLYIRGSLGESLAFIFFPLIFYMAIIYINNPSVWNYLLLSLSLAGLILSHNVMAILFIPFFMLFYFLYVLHQKRKLNLSAWIKMILPLLQGFGLAAYFFIPALLEKKYIYLSQIPLSAIADNFIKLKDLVYTPWNYGIKPPISLGIGHSLALLFILICYLIFNNKKYKKDFLFNFLIVSLLLLLYLTNINSSLFWKYPPLVWLDFPWRMMGIIIFIISLLMIYLPKRPILKSIFTFLTIVVLITNLNFVKPSTYINKPDSYYETNDATTTSMDELMPIWVKQKAKNRYISKIEFDDKISAVTNLTYNSKNIEFNATALSPVMIKINSLFFPGWKFQINGINTSISIQEPDGVMSLELNQGSHQIRGRFEETPLRLIADWVSILSAVFLVIVVRFNKSFFNRHEN</sequence>
<dbReference type="EMBL" id="MFJN01000020">
    <property type="protein sequence ID" value="OGG21560.1"/>
    <property type="molecule type" value="Genomic_DNA"/>
</dbReference>
<feature type="transmembrane region" description="Helical" evidence="1">
    <location>
        <begin position="310"/>
        <end position="326"/>
    </location>
</feature>
<feature type="transmembrane region" description="Helical" evidence="1">
    <location>
        <begin position="175"/>
        <end position="207"/>
    </location>
</feature>
<evidence type="ECO:0000313" key="3">
    <source>
        <dbReference type="EMBL" id="OGG21560.1"/>
    </source>
</evidence>
<dbReference type="Pfam" id="PF10131">
    <property type="entry name" value="PTPS_related"/>
    <property type="match status" value="1"/>
</dbReference>
<evidence type="ECO:0000313" key="4">
    <source>
        <dbReference type="Proteomes" id="UP000177092"/>
    </source>
</evidence>
<dbReference type="AlphaFoldDB" id="A0A1F6A9X5"/>
<organism evidence="3 4">
    <name type="scientific">Candidatus Gottesmanbacteria bacterium RIFCSPHIGHO2_02_FULL_40_13</name>
    <dbReference type="NCBI Taxonomy" id="1798384"/>
    <lineage>
        <taxon>Bacteria</taxon>
        <taxon>Candidatus Gottesmaniibacteriota</taxon>
    </lineage>
</organism>
<protein>
    <recommendedName>
        <fullName evidence="2">Membrane protein 6-pyruvoyl-tetrahydropterin synthase-related domain-containing protein</fullName>
    </recommendedName>
</protein>
<dbReference type="Proteomes" id="UP000177092">
    <property type="component" value="Unassembled WGS sequence"/>
</dbReference>
<feature type="domain" description="Membrane protein 6-pyruvoyl-tetrahydropterin synthase-related" evidence="2">
    <location>
        <begin position="75"/>
        <end position="385"/>
    </location>
</feature>
<reference evidence="3 4" key="1">
    <citation type="journal article" date="2016" name="Nat. Commun.">
        <title>Thousands of microbial genomes shed light on interconnected biogeochemical processes in an aquifer system.</title>
        <authorList>
            <person name="Anantharaman K."/>
            <person name="Brown C.T."/>
            <person name="Hug L.A."/>
            <person name="Sharon I."/>
            <person name="Castelle C.J."/>
            <person name="Probst A.J."/>
            <person name="Thomas B.C."/>
            <person name="Singh A."/>
            <person name="Wilkins M.J."/>
            <person name="Karaoz U."/>
            <person name="Brodie E.L."/>
            <person name="Williams K.H."/>
            <person name="Hubbard S.S."/>
            <person name="Banfield J.F."/>
        </authorList>
    </citation>
    <scope>NUCLEOTIDE SEQUENCE [LARGE SCALE GENOMIC DNA]</scope>
</reference>
<comment type="caution">
    <text evidence="3">The sequence shown here is derived from an EMBL/GenBank/DDBJ whole genome shotgun (WGS) entry which is preliminary data.</text>
</comment>
<gene>
    <name evidence="3" type="ORF">A3D03_02485</name>
</gene>
<feature type="transmembrane region" description="Helical" evidence="1">
    <location>
        <begin position="7"/>
        <end position="25"/>
    </location>
</feature>
<feature type="transmembrane region" description="Helical" evidence="1">
    <location>
        <begin position="281"/>
        <end position="301"/>
    </location>
</feature>
<proteinExistence type="predicted"/>
<evidence type="ECO:0000256" key="1">
    <source>
        <dbReference type="SAM" id="Phobius"/>
    </source>
</evidence>
<feature type="transmembrane region" description="Helical" evidence="1">
    <location>
        <begin position="219"/>
        <end position="239"/>
    </location>
</feature>
<keyword evidence="1" id="KW-0472">Membrane</keyword>
<name>A0A1F6A9X5_9BACT</name>
<feature type="transmembrane region" description="Helical" evidence="1">
    <location>
        <begin position="371"/>
        <end position="388"/>
    </location>
</feature>
<feature type="transmembrane region" description="Helical" evidence="1">
    <location>
        <begin position="95"/>
        <end position="112"/>
    </location>
</feature>
<keyword evidence="1" id="KW-0812">Transmembrane</keyword>
<feature type="transmembrane region" description="Helical" evidence="1">
    <location>
        <begin position="346"/>
        <end position="364"/>
    </location>
</feature>
<accession>A0A1F6A9X5</accession>
<feature type="transmembrane region" description="Helical" evidence="1">
    <location>
        <begin position="150"/>
        <end position="169"/>
    </location>
</feature>
<feature type="transmembrane region" description="Helical" evidence="1">
    <location>
        <begin position="124"/>
        <end position="143"/>
    </location>
</feature>
<dbReference type="STRING" id="1798384.A3D03_02485"/>
<dbReference type="InterPro" id="IPR018776">
    <property type="entry name" value="Membrane_prot_PTPS-rel_domain"/>
</dbReference>
<feature type="transmembrane region" description="Helical" evidence="1">
    <location>
        <begin position="515"/>
        <end position="533"/>
    </location>
</feature>
<feature type="transmembrane region" description="Helical" evidence="1">
    <location>
        <begin position="66"/>
        <end position="88"/>
    </location>
</feature>
<keyword evidence="1" id="KW-1133">Transmembrane helix</keyword>
<evidence type="ECO:0000259" key="2">
    <source>
        <dbReference type="Pfam" id="PF10131"/>
    </source>
</evidence>